<protein>
    <submittedName>
        <fullName evidence="1">Uncharacterized protein</fullName>
    </submittedName>
</protein>
<dbReference type="InterPro" id="IPR036465">
    <property type="entry name" value="vWFA_dom_sf"/>
</dbReference>
<proteinExistence type="predicted"/>
<dbReference type="SUPFAM" id="SSF53300">
    <property type="entry name" value="vWA-like"/>
    <property type="match status" value="1"/>
</dbReference>
<dbReference type="Proteomes" id="UP000749559">
    <property type="component" value="Unassembled WGS sequence"/>
</dbReference>
<evidence type="ECO:0000313" key="2">
    <source>
        <dbReference type="Proteomes" id="UP000749559"/>
    </source>
</evidence>
<dbReference type="OrthoDB" id="10021899at2759"/>
<reference evidence="1" key="1">
    <citation type="submission" date="2022-03" db="EMBL/GenBank/DDBJ databases">
        <authorList>
            <person name="Martin C."/>
        </authorList>
    </citation>
    <scope>NUCLEOTIDE SEQUENCE</scope>
</reference>
<dbReference type="InterPro" id="IPR051266">
    <property type="entry name" value="CLCR"/>
</dbReference>
<organism evidence="1 2">
    <name type="scientific">Owenia fusiformis</name>
    <name type="common">Polychaete worm</name>
    <dbReference type="NCBI Taxonomy" id="6347"/>
    <lineage>
        <taxon>Eukaryota</taxon>
        <taxon>Metazoa</taxon>
        <taxon>Spiralia</taxon>
        <taxon>Lophotrochozoa</taxon>
        <taxon>Annelida</taxon>
        <taxon>Polychaeta</taxon>
        <taxon>Sedentaria</taxon>
        <taxon>Canalipalpata</taxon>
        <taxon>Sabellida</taxon>
        <taxon>Oweniida</taxon>
        <taxon>Oweniidae</taxon>
        <taxon>Owenia</taxon>
    </lineage>
</organism>
<dbReference type="AlphaFoldDB" id="A0A8J1XN17"/>
<dbReference type="InterPro" id="IPR002035">
    <property type="entry name" value="VWF_A"/>
</dbReference>
<gene>
    <name evidence="1" type="ORF">OFUS_LOCUS5106</name>
</gene>
<name>A0A8J1XN17_OWEFU</name>
<dbReference type="CDD" id="cd00198">
    <property type="entry name" value="vWFA"/>
    <property type="match status" value="1"/>
</dbReference>
<dbReference type="Gene3D" id="3.40.50.410">
    <property type="entry name" value="von Willebrand factor, type A domain"/>
    <property type="match status" value="1"/>
</dbReference>
<dbReference type="SMART" id="SM00327">
    <property type="entry name" value="VWA"/>
    <property type="match status" value="1"/>
</dbReference>
<feature type="non-terminal residue" evidence="1">
    <location>
        <position position="375"/>
    </location>
</feature>
<keyword evidence="2" id="KW-1185">Reference proteome</keyword>
<dbReference type="EMBL" id="CAIIXF020000002">
    <property type="protein sequence ID" value="CAH1778142.1"/>
    <property type="molecule type" value="Genomic_DNA"/>
</dbReference>
<dbReference type="PANTHER" id="PTHR10579">
    <property type="entry name" value="CALCIUM-ACTIVATED CHLORIDE CHANNEL REGULATOR"/>
    <property type="match status" value="1"/>
</dbReference>
<dbReference type="PANTHER" id="PTHR10579:SF177">
    <property type="entry name" value="CALCIUM-ACTIVATED CHLORIDE CHANNEL REGULATOR 4-LIKE PROTEIN"/>
    <property type="match status" value="1"/>
</dbReference>
<dbReference type="Pfam" id="PF00092">
    <property type="entry name" value="VWA"/>
    <property type="match status" value="1"/>
</dbReference>
<sequence length="375" mass="39450">MVLVLDKSGSMGSNNRLFVLAQAAYKFIISTVPDGVELGIIMFDSRATIVHQMRQITSVKDRESLVASLHSNSGGGTAIGTGVEKALELLQSNGGTVGSKLLVLSDGQDGNNLDNVIDVGTLDNIGIVADVIAFSTSAATNLERLADRTGGTAFFYSEDESSTALDDAFSRSVGGNTNCVGTQPVEIKSEKVSAASSVPTQGHVFLDSSLGKSTTFMFTPPPSVRTRGLLVVTVTSPDGRTTFTSASPGYLEHSIFFVISIVIPSVAAAGQWKYSIQNSGAGKVGVNIRSSPVSNSGGITLRAWVNKLNINVPADTSIVYAEVSKGYSPVIELQVKATIELPGKKFITIDLYDNGIGSDNFKDDGVYSNFFPNVS</sequence>
<accession>A0A8J1XN17</accession>
<evidence type="ECO:0000313" key="1">
    <source>
        <dbReference type="EMBL" id="CAH1778142.1"/>
    </source>
</evidence>
<dbReference type="PROSITE" id="PS50234">
    <property type="entry name" value="VWFA"/>
    <property type="match status" value="1"/>
</dbReference>
<comment type="caution">
    <text evidence="1">The sequence shown here is derived from an EMBL/GenBank/DDBJ whole genome shotgun (WGS) entry which is preliminary data.</text>
</comment>